<feature type="compositionally biased region" description="Basic and acidic residues" evidence="1">
    <location>
        <begin position="1"/>
        <end position="17"/>
    </location>
</feature>
<accession>A0A6P8P7I7</accession>
<sequence length="238" mass="24327">MEPAEGRLEAPRSRERSPAAAVAEQQRRQPPPLDSTANAPAPLRLKLKGGAPGQASAARPAGNSVPAPLLLQVAGGNGSHVPGGGGSNANSLLLRRRRLKRNLSTAAPLAAAAASSSVAAPSWSSSSNRSLDRKAPSKSRQALPLLLPADREWVRAAPERGCVHLSERQLSSGLRPVLCTLHTDAAQVAARLLQFRHKGTAGGGGATAAVRVPGPAGASPVVPGSRLPPSPSPPSRRP</sequence>
<protein>
    <submittedName>
        <fullName evidence="3">PH domain leucine-rich repeat protein phosphatase 1-like</fullName>
    </submittedName>
</protein>
<evidence type="ECO:0000313" key="3">
    <source>
        <dbReference type="RefSeq" id="XP_033785217.1"/>
    </source>
</evidence>
<evidence type="ECO:0000256" key="1">
    <source>
        <dbReference type="SAM" id="MobiDB-lite"/>
    </source>
</evidence>
<dbReference type="RefSeq" id="XP_033785217.1">
    <property type="nucleotide sequence ID" value="XM_033929326.1"/>
</dbReference>
<keyword evidence="2" id="KW-1185">Reference proteome</keyword>
<dbReference type="AlphaFoldDB" id="A0A6P8P7I7"/>
<dbReference type="Proteomes" id="UP000515159">
    <property type="component" value="Chromosome 2"/>
</dbReference>
<feature type="compositionally biased region" description="Low complexity" evidence="1">
    <location>
        <begin position="207"/>
        <end position="225"/>
    </location>
</feature>
<feature type="region of interest" description="Disordered" evidence="1">
    <location>
        <begin position="200"/>
        <end position="238"/>
    </location>
</feature>
<gene>
    <name evidence="3" type="primary">LOC117353412</name>
</gene>
<dbReference type="GeneID" id="117353412"/>
<feature type="compositionally biased region" description="Pro residues" evidence="1">
    <location>
        <begin position="226"/>
        <end position="238"/>
    </location>
</feature>
<dbReference type="KEGG" id="gsh:117353412"/>
<feature type="compositionally biased region" description="Low complexity" evidence="1">
    <location>
        <begin position="117"/>
        <end position="127"/>
    </location>
</feature>
<feature type="region of interest" description="Disordered" evidence="1">
    <location>
        <begin position="117"/>
        <end position="139"/>
    </location>
</feature>
<dbReference type="OrthoDB" id="9398081at2759"/>
<organism evidence="2 3">
    <name type="scientific">Geotrypetes seraphini</name>
    <name type="common">Gaboon caecilian</name>
    <name type="synonym">Caecilia seraphini</name>
    <dbReference type="NCBI Taxonomy" id="260995"/>
    <lineage>
        <taxon>Eukaryota</taxon>
        <taxon>Metazoa</taxon>
        <taxon>Chordata</taxon>
        <taxon>Craniata</taxon>
        <taxon>Vertebrata</taxon>
        <taxon>Euteleostomi</taxon>
        <taxon>Amphibia</taxon>
        <taxon>Gymnophiona</taxon>
        <taxon>Geotrypetes</taxon>
    </lineage>
</organism>
<evidence type="ECO:0000313" key="2">
    <source>
        <dbReference type="Proteomes" id="UP000515159"/>
    </source>
</evidence>
<dbReference type="InParanoid" id="A0A6P8P7I7"/>
<reference evidence="3" key="1">
    <citation type="submission" date="2025-08" db="UniProtKB">
        <authorList>
            <consortium name="RefSeq"/>
        </authorList>
    </citation>
    <scope>IDENTIFICATION</scope>
</reference>
<feature type="region of interest" description="Disordered" evidence="1">
    <location>
        <begin position="1"/>
        <end position="64"/>
    </location>
</feature>
<proteinExistence type="predicted"/>
<name>A0A6P8P7I7_GEOSA</name>